<dbReference type="EMBL" id="NKQK01000003">
    <property type="protein sequence ID" value="PSS33255.1"/>
    <property type="molecule type" value="Genomic_DNA"/>
</dbReference>
<dbReference type="OrthoDB" id="6349953at2759"/>
<evidence type="ECO:0000256" key="4">
    <source>
        <dbReference type="ARBA" id="ARBA00022691"/>
    </source>
</evidence>
<name>A0A2R6RTC0_ACTCC</name>
<reference evidence="9 10" key="1">
    <citation type="submission" date="2017-07" db="EMBL/GenBank/DDBJ databases">
        <title>An improved, manually edited Actinidia chinensis var. chinensis (kiwifruit) genome highlights the challenges associated with draft genomes and gene prediction in plants.</title>
        <authorList>
            <person name="Pilkington S."/>
            <person name="Crowhurst R."/>
            <person name="Hilario E."/>
            <person name="Nardozza S."/>
            <person name="Fraser L."/>
            <person name="Peng Y."/>
            <person name="Gunaseelan K."/>
            <person name="Simpson R."/>
            <person name="Tahir J."/>
            <person name="Deroles S."/>
            <person name="Templeton K."/>
            <person name="Luo Z."/>
            <person name="Davy M."/>
            <person name="Cheng C."/>
            <person name="Mcneilage M."/>
            <person name="Scaglione D."/>
            <person name="Liu Y."/>
            <person name="Zhang Q."/>
            <person name="Datson P."/>
            <person name="De Silva N."/>
            <person name="Gardiner S."/>
            <person name="Bassett H."/>
            <person name="Chagne D."/>
            <person name="Mccallum J."/>
            <person name="Dzierzon H."/>
            <person name="Deng C."/>
            <person name="Wang Y.-Y."/>
            <person name="Barron N."/>
            <person name="Manako K."/>
            <person name="Bowen J."/>
            <person name="Foster T."/>
            <person name="Erridge Z."/>
            <person name="Tiffin H."/>
            <person name="Waite C."/>
            <person name="Davies K."/>
            <person name="Grierson E."/>
            <person name="Laing W."/>
            <person name="Kirk R."/>
            <person name="Chen X."/>
            <person name="Wood M."/>
            <person name="Montefiori M."/>
            <person name="Brummell D."/>
            <person name="Schwinn K."/>
            <person name="Catanach A."/>
            <person name="Fullerton C."/>
            <person name="Li D."/>
            <person name="Meiyalaghan S."/>
            <person name="Nieuwenhuizen N."/>
            <person name="Read N."/>
            <person name="Prakash R."/>
            <person name="Hunter D."/>
            <person name="Zhang H."/>
            <person name="Mckenzie M."/>
            <person name="Knabel M."/>
            <person name="Harris A."/>
            <person name="Allan A."/>
            <person name="Chen A."/>
            <person name="Janssen B."/>
            <person name="Plunkett B."/>
            <person name="Dwamena C."/>
            <person name="Voogd C."/>
            <person name="Leif D."/>
            <person name="Lafferty D."/>
            <person name="Souleyre E."/>
            <person name="Varkonyi-Gasic E."/>
            <person name="Gambi F."/>
            <person name="Hanley J."/>
            <person name="Yao J.-L."/>
            <person name="Cheung J."/>
            <person name="David K."/>
            <person name="Warren B."/>
            <person name="Marsh K."/>
            <person name="Snowden K."/>
            <person name="Lin-Wang K."/>
            <person name="Brian L."/>
            <person name="Martinez-Sanchez M."/>
            <person name="Wang M."/>
            <person name="Ileperuma N."/>
            <person name="Macnee N."/>
            <person name="Campin R."/>
            <person name="Mcatee P."/>
            <person name="Drummond R."/>
            <person name="Espley R."/>
            <person name="Ireland H."/>
            <person name="Wu R."/>
            <person name="Atkinson R."/>
            <person name="Karunairetnam S."/>
            <person name="Bulley S."/>
            <person name="Chunkath S."/>
            <person name="Hanley Z."/>
            <person name="Storey R."/>
            <person name="Thrimawithana A."/>
            <person name="Thomson S."/>
            <person name="David C."/>
            <person name="Testolin R."/>
        </authorList>
    </citation>
    <scope>NUCLEOTIDE SEQUENCE [LARGE SCALE GENOMIC DNA]</scope>
    <source>
        <strain evidence="10">cv. Red5</strain>
        <tissue evidence="9">Young leaf</tissue>
    </source>
</reference>
<accession>A0A2R6RTC0</accession>
<feature type="region of interest" description="Disordered" evidence="8">
    <location>
        <begin position="25"/>
        <end position="50"/>
    </location>
</feature>
<dbReference type="AlphaFoldDB" id="A0A2R6RTC0"/>
<dbReference type="Proteomes" id="UP000241394">
    <property type="component" value="Chromosome LG3"/>
</dbReference>
<dbReference type="GO" id="GO:0005634">
    <property type="term" value="C:nucleus"/>
    <property type="evidence" value="ECO:0007669"/>
    <property type="project" value="TreeGrafter"/>
</dbReference>
<protein>
    <recommendedName>
        <fullName evidence="7">tRNA (guanine(26)-N(2))-dimethyltransferase</fullName>
        <ecNumber evidence="7">2.1.1.216</ecNumber>
    </recommendedName>
</protein>
<comment type="caution">
    <text evidence="9">The sequence shown here is derived from an EMBL/GenBank/DDBJ whole genome shotgun (WGS) entry which is preliminary data.</text>
</comment>
<dbReference type="FunFam" id="3.30.56.70:FF:000001">
    <property type="entry name" value="tRNA (guanine(26)-N(2))-dimethyltransferase"/>
    <property type="match status" value="1"/>
</dbReference>
<keyword evidence="6 7" id="KW-0694">RNA-binding</keyword>
<dbReference type="InParanoid" id="A0A2R6RTC0"/>
<keyword evidence="1 7" id="KW-0820">tRNA-binding</keyword>
<evidence type="ECO:0000256" key="1">
    <source>
        <dbReference type="ARBA" id="ARBA00022555"/>
    </source>
</evidence>
<evidence type="ECO:0000256" key="6">
    <source>
        <dbReference type="ARBA" id="ARBA00022884"/>
    </source>
</evidence>
<evidence type="ECO:0000256" key="3">
    <source>
        <dbReference type="ARBA" id="ARBA00022679"/>
    </source>
</evidence>
<comment type="similarity">
    <text evidence="7">Belongs to the class I-like SAM-binding methyltransferase superfamily. Trm1 family.</text>
</comment>
<keyword evidence="5 7" id="KW-0819">tRNA processing</keyword>
<dbReference type="InterPro" id="IPR002905">
    <property type="entry name" value="Trm1"/>
</dbReference>
<dbReference type="Pfam" id="PF02005">
    <property type="entry name" value="TRM"/>
    <property type="match status" value="1"/>
</dbReference>
<dbReference type="STRING" id="1590841.A0A2R6RTC0"/>
<dbReference type="PROSITE" id="PS51626">
    <property type="entry name" value="SAM_MT_TRM1"/>
    <property type="match status" value="1"/>
</dbReference>
<evidence type="ECO:0000256" key="5">
    <source>
        <dbReference type="ARBA" id="ARBA00022694"/>
    </source>
</evidence>
<organism evidence="9 10">
    <name type="scientific">Actinidia chinensis var. chinensis</name>
    <name type="common">Chinese soft-hair kiwi</name>
    <dbReference type="NCBI Taxonomy" id="1590841"/>
    <lineage>
        <taxon>Eukaryota</taxon>
        <taxon>Viridiplantae</taxon>
        <taxon>Streptophyta</taxon>
        <taxon>Embryophyta</taxon>
        <taxon>Tracheophyta</taxon>
        <taxon>Spermatophyta</taxon>
        <taxon>Magnoliopsida</taxon>
        <taxon>eudicotyledons</taxon>
        <taxon>Gunneridae</taxon>
        <taxon>Pentapetalae</taxon>
        <taxon>asterids</taxon>
        <taxon>Ericales</taxon>
        <taxon>Actinidiaceae</taxon>
        <taxon>Actinidia</taxon>
    </lineage>
</organism>
<dbReference type="Gramene" id="PSS33255">
    <property type="protein sequence ID" value="PSS33255"/>
    <property type="gene ID" value="CEY00_Acc03642"/>
</dbReference>
<evidence type="ECO:0000256" key="8">
    <source>
        <dbReference type="SAM" id="MobiDB-lite"/>
    </source>
</evidence>
<reference evidence="10" key="2">
    <citation type="journal article" date="2018" name="BMC Genomics">
        <title>A manually annotated Actinidia chinensis var. chinensis (kiwifruit) genome highlights the challenges associated with draft genomes and gene prediction in plants.</title>
        <authorList>
            <person name="Pilkington S.M."/>
            <person name="Crowhurst R."/>
            <person name="Hilario E."/>
            <person name="Nardozza S."/>
            <person name="Fraser L."/>
            <person name="Peng Y."/>
            <person name="Gunaseelan K."/>
            <person name="Simpson R."/>
            <person name="Tahir J."/>
            <person name="Deroles S.C."/>
            <person name="Templeton K."/>
            <person name="Luo Z."/>
            <person name="Davy M."/>
            <person name="Cheng C."/>
            <person name="McNeilage M."/>
            <person name="Scaglione D."/>
            <person name="Liu Y."/>
            <person name="Zhang Q."/>
            <person name="Datson P."/>
            <person name="De Silva N."/>
            <person name="Gardiner S.E."/>
            <person name="Bassett H."/>
            <person name="Chagne D."/>
            <person name="McCallum J."/>
            <person name="Dzierzon H."/>
            <person name="Deng C."/>
            <person name="Wang Y.Y."/>
            <person name="Barron L."/>
            <person name="Manako K."/>
            <person name="Bowen J."/>
            <person name="Foster T.M."/>
            <person name="Erridge Z.A."/>
            <person name="Tiffin H."/>
            <person name="Waite C.N."/>
            <person name="Davies K.M."/>
            <person name="Grierson E.P."/>
            <person name="Laing W.A."/>
            <person name="Kirk R."/>
            <person name="Chen X."/>
            <person name="Wood M."/>
            <person name="Montefiori M."/>
            <person name="Brummell D.A."/>
            <person name="Schwinn K.E."/>
            <person name="Catanach A."/>
            <person name="Fullerton C."/>
            <person name="Li D."/>
            <person name="Meiyalaghan S."/>
            <person name="Nieuwenhuizen N."/>
            <person name="Read N."/>
            <person name="Prakash R."/>
            <person name="Hunter D."/>
            <person name="Zhang H."/>
            <person name="McKenzie M."/>
            <person name="Knabel M."/>
            <person name="Harris A."/>
            <person name="Allan A.C."/>
            <person name="Gleave A."/>
            <person name="Chen A."/>
            <person name="Janssen B.J."/>
            <person name="Plunkett B."/>
            <person name="Ampomah-Dwamena C."/>
            <person name="Voogd C."/>
            <person name="Leif D."/>
            <person name="Lafferty D."/>
            <person name="Souleyre E.J.F."/>
            <person name="Varkonyi-Gasic E."/>
            <person name="Gambi F."/>
            <person name="Hanley J."/>
            <person name="Yao J.L."/>
            <person name="Cheung J."/>
            <person name="David K.M."/>
            <person name="Warren B."/>
            <person name="Marsh K."/>
            <person name="Snowden K.C."/>
            <person name="Lin-Wang K."/>
            <person name="Brian L."/>
            <person name="Martinez-Sanchez M."/>
            <person name="Wang M."/>
            <person name="Ileperuma N."/>
            <person name="Macnee N."/>
            <person name="Campin R."/>
            <person name="McAtee P."/>
            <person name="Drummond R.S.M."/>
            <person name="Espley R.V."/>
            <person name="Ireland H.S."/>
            <person name="Wu R."/>
            <person name="Atkinson R.G."/>
            <person name="Karunairetnam S."/>
            <person name="Bulley S."/>
            <person name="Chunkath S."/>
            <person name="Hanley Z."/>
            <person name="Storey R."/>
            <person name="Thrimawithana A.H."/>
            <person name="Thomson S."/>
            <person name="David C."/>
            <person name="Testolin R."/>
            <person name="Huang H."/>
            <person name="Hellens R.P."/>
            <person name="Schaffer R.J."/>
        </authorList>
    </citation>
    <scope>NUCLEOTIDE SEQUENCE [LARGE SCALE GENOMIC DNA]</scope>
    <source>
        <strain evidence="10">cv. Red5</strain>
    </source>
</reference>
<dbReference type="GO" id="GO:0002940">
    <property type="term" value="P:tRNA N2-guanine methylation"/>
    <property type="evidence" value="ECO:0007669"/>
    <property type="project" value="TreeGrafter"/>
</dbReference>
<evidence type="ECO:0000256" key="2">
    <source>
        <dbReference type="ARBA" id="ARBA00022603"/>
    </source>
</evidence>
<evidence type="ECO:0000313" key="9">
    <source>
        <dbReference type="EMBL" id="PSS33255.1"/>
    </source>
</evidence>
<dbReference type="InterPro" id="IPR029063">
    <property type="entry name" value="SAM-dependent_MTases_sf"/>
</dbReference>
<dbReference type="EC" id="2.1.1.216" evidence="7"/>
<feature type="region of interest" description="Disordered" evidence="8">
    <location>
        <begin position="1"/>
        <end position="20"/>
    </location>
</feature>
<feature type="compositionally biased region" description="Low complexity" evidence="8">
    <location>
        <begin position="1"/>
        <end position="16"/>
    </location>
</feature>
<dbReference type="CDD" id="cd02440">
    <property type="entry name" value="AdoMet_MTases"/>
    <property type="match status" value="1"/>
</dbReference>
<keyword evidence="4 7" id="KW-0949">S-adenosyl-L-methionine</keyword>
<keyword evidence="2 7" id="KW-0489">Methyltransferase</keyword>
<dbReference type="GO" id="GO:0000049">
    <property type="term" value="F:tRNA binding"/>
    <property type="evidence" value="ECO:0007669"/>
    <property type="project" value="UniProtKB-UniRule"/>
</dbReference>
<dbReference type="GO" id="GO:0160104">
    <property type="term" value="F:tRNA (guanine(26)-N2)-dimethyltransferase activity"/>
    <property type="evidence" value="ECO:0007669"/>
    <property type="project" value="UniProtKB-UniRule"/>
</dbReference>
<dbReference type="PANTHER" id="PTHR10631:SF9">
    <property type="entry name" value="TRNA (GUANINE(26)-N(2))-DIMETHYLTRANSFERASE"/>
    <property type="match status" value="1"/>
</dbReference>
<dbReference type="FunCoup" id="A0A2R6RTC0">
    <property type="interactions" value="398"/>
</dbReference>
<dbReference type="SUPFAM" id="SSF53335">
    <property type="entry name" value="S-adenosyl-L-methionine-dependent methyltransferases"/>
    <property type="match status" value="1"/>
</dbReference>
<evidence type="ECO:0000256" key="7">
    <source>
        <dbReference type="PROSITE-ProRule" id="PRU00958"/>
    </source>
</evidence>
<dbReference type="Gene3D" id="3.40.50.150">
    <property type="entry name" value="Vaccinia Virus protein VP39"/>
    <property type="match status" value="1"/>
</dbReference>
<comment type="catalytic activity">
    <reaction evidence="7">
        <text>guanosine(26) in tRNA + 2 S-adenosyl-L-methionine = N(2)-dimethylguanosine(26) in tRNA + 2 S-adenosyl-L-homocysteine + 2 H(+)</text>
        <dbReference type="Rhea" id="RHEA:43140"/>
        <dbReference type="Rhea" id="RHEA-COMP:10359"/>
        <dbReference type="Rhea" id="RHEA-COMP:10360"/>
        <dbReference type="ChEBI" id="CHEBI:15378"/>
        <dbReference type="ChEBI" id="CHEBI:57856"/>
        <dbReference type="ChEBI" id="CHEBI:59789"/>
        <dbReference type="ChEBI" id="CHEBI:74269"/>
        <dbReference type="ChEBI" id="CHEBI:74513"/>
        <dbReference type="EC" id="2.1.1.216"/>
    </reaction>
</comment>
<dbReference type="OMA" id="VFYNPVM"/>
<gene>
    <name evidence="9" type="ORF">CEY00_Acc03642</name>
</gene>
<dbReference type="Gene3D" id="3.30.56.70">
    <property type="entry name" value="N2,N2-dimethylguanosine tRNA methyltransferase, C-terminal domain"/>
    <property type="match status" value="1"/>
</dbReference>
<proteinExistence type="inferred from homology"/>
<keyword evidence="10" id="KW-1185">Reference proteome</keyword>
<dbReference type="InterPro" id="IPR042296">
    <property type="entry name" value="tRNA_met_Trm1_C"/>
</dbReference>
<keyword evidence="3 7" id="KW-0808">Transferase</keyword>
<evidence type="ECO:0000313" key="10">
    <source>
        <dbReference type="Proteomes" id="UP000241394"/>
    </source>
</evidence>
<dbReference type="PANTHER" id="PTHR10631">
    <property type="entry name" value="N 2 ,N 2 -DIMETHYLGUANOSINE TRNA METHYLTRANSFERASE"/>
    <property type="match status" value="1"/>
</dbReference>
<sequence length="432" mass="48303">MFSLSPKPLSPSPFLHLPHKTHKNLYPKPPQFNHNNSPPNDPIHKPNHHTERGIEFDAGESFFRSESATGRDLGVLAAALYRMSTGGLRVLDALCGCGIRSLRYLVEAEADFVLANDANDECRRVILSNMWRVPRGLGGEKRWTVTHFDANRLMAECYLQRDFFDLIDVDSFGSDSTFLRSALNVVKLGGLLYVTCTDGFTSGGRRPYHSVASYGAYVCHVPYSNEIGLRMLIGGVVREASVLGYRVTPLFSHYSFHGPVFRVMLRVNRGKLHNDRHYGFIGYCTRCGHSQTFSWDKLGGINCPCDKENVLGSLNVLGPLWTGPLHDTTHMTEMLKLAEQWRWTSSGTGLNLEMLLKRMIDESDPELPPGYIKLAEITRVAKVNCPPIKTIMSTMHKEGYAVCRSHIVSNAIKTNCPMATCVRIVKELDGAQ</sequence>